<evidence type="ECO:0000256" key="1">
    <source>
        <dbReference type="SAM" id="MobiDB-lite"/>
    </source>
</evidence>
<dbReference type="GO" id="GO:0051747">
    <property type="term" value="F:cytosine C-5 DNA demethylase activity"/>
    <property type="evidence" value="ECO:0007669"/>
    <property type="project" value="TreeGrafter"/>
</dbReference>
<feature type="region of interest" description="Disordered" evidence="1">
    <location>
        <begin position="1"/>
        <end position="34"/>
    </location>
</feature>
<feature type="compositionally biased region" description="Basic residues" evidence="1">
    <location>
        <begin position="1"/>
        <end position="12"/>
    </location>
</feature>
<comment type="caution">
    <text evidence="3">The sequence shown here is derived from an EMBL/GenBank/DDBJ whole genome shotgun (WGS) entry which is preliminary data.</text>
</comment>
<organism evidence="3 4">
    <name type="scientific">Cladonia borealis</name>
    <dbReference type="NCBI Taxonomy" id="184061"/>
    <lineage>
        <taxon>Eukaryota</taxon>
        <taxon>Fungi</taxon>
        <taxon>Dikarya</taxon>
        <taxon>Ascomycota</taxon>
        <taxon>Pezizomycotina</taxon>
        <taxon>Lecanoromycetes</taxon>
        <taxon>OSLEUM clade</taxon>
        <taxon>Lecanoromycetidae</taxon>
        <taxon>Lecanorales</taxon>
        <taxon>Lecanorineae</taxon>
        <taxon>Cladoniaceae</taxon>
        <taxon>Cladonia</taxon>
    </lineage>
</organism>
<feature type="region of interest" description="Disordered" evidence="1">
    <location>
        <begin position="51"/>
        <end position="223"/>
    </location>
</feature>
<dbReference type="Gene3D" id="2.60.120.590">
    <property type="entry name" value="Alpha-ketoglutarate-dependent dioxygenase AlkB-like"/>
    <property type="match status" value="1"/>
</dbReference>
<evidence type="ECO:0000313" key="4">
    <source>
        <dbReference type="Proteomes" id="UP001166286"/>
    </source>
</evidence>
<dbReference type="PANTHER" id="PTHR31573">
    <property type="entry name" value="ALPHA-KETOGLUTARATE-DEPENDENT DIOXYGENASE ALKB HOMOLOG 2"/>
    <property type="match status" value="1"/>
</dbReference>
<dbReference type="AlphaFoldDB" id="A0AA39R1Y4"/>
<accession>A0AA39R1Y4</accession>
<dbReference type="EMBL" id="JAFEKC020000008">
    <property type="protein sequence ID" value="KAK0513427.1"/>
    <property type="molecule type" value="Genomic_DNA"/>
</dbReference>
<dbReference type="GO" id="GO:0006307">
    <property type="term" value="P:DNA alkylation repair"/>
    <property type="evidence" value="ECO:0007669"/>
    <property type="project" value="TreeGrafter"/>
</dbReference>
<dbReference type="InterPro" id="IPR032852">
    <property type="entry name" value="ALKBH2"/>
</dbReference>
<keyword evidence="4" id="KW-1185">Reference proteome</keyword>
<dbReference type="GO" id="GO:0008198">
    <property type="term" value="F:ferrous iron binding"/>
    <property type="evidence" value="ECO:0007669"/>
    <property type="project" value="TreeGrafter"/>
</dbReference>
<dbReference type="Pfam" id="PF13532">
    <property type="entry name" value="2OG-FeII_Oxy_2"/>
    <property type="match status" value="1"/>
</dbReference>
<proteinExistence type="predicted"/>
<feature type="domain" description="Alpha-ketoglutarate-dependent dioxygenase AlkB-like" evidence="2">
    <location>
        <begin position="583"/>
        <end position="769"/>
    </location>
</feature>
<dbReference type="InterPro" id="IPR037151">
    <property type="entry name" value="AlkB-like_sf"/>
</dbReference>
<dbReference type="Proteomes" id="UP001166286">
    <property type="component" value="Unassembled WGS sequence"/>
</dbReference>
<dbReference type="SUPFAM" id="SSF51197">
    <property type="entry name" value="Clavaminate synthase-like"/>
    <property type="match status" value="1"/>
</dbReference>
<gene>
    <name evidence="3" type="ORF">JMJ35_004413</name>
</gene>
<sequence>MAPSTRRNKRRSSSSEDPGLAGPQQKKLKCRRSRWGATPSLIVTFPHSAKEHFMGPDAGATPSLTVTCPGSAEEHPARSHSMEYSPAKSRRGRSQKDKLNLTEPDAGTTPSLTVTFPCSAEEYPAGSHSTGCPPAKARRGRPPRNKKKASVILTIPPSAEETITEPDAGATPSLLVPFPNSAEEQPTRSDAMESLPTNPPRSKPPRNKQKADQQYNSCSVDTRPKSWGMPEVWAETRPELCEALPYFKTRQGSTYHLDGIIRGKLLDLDLGQRTYMDDECIVTRCGGGMGENELGETVQARDVDVRHGSITCYQNTKDSRIPLQVIIGSNNLDCPSQIPYRYCVMGLFHITDIWAEKSNGKIVMMIRLEKVDLYSKSWWAAKNSKLLPGAGTITPAKAIRRACASCGIISPTVFKTGWICLQQTCPAFWTMNGIPIDYLEACYNEAFIKERTAFNGFEAPFMTTPKPLDPAVALPVIPHKVTPSSALLGDLTAPFSGHALSDDQHLGEQITCRNGKHGLWRIHVYGFAEDVVAFHFHANEAINAKFGGADSILNALQAQDIGLERRPLRRAVVQGTYSAHFSKNFGLPYDYIVSHEDNSTPFHTAPTQIREVLRRVTWAAQHIVGEQDTNPFNEVLAVGYFEGGKMGFHDDGETTLGPTVTSLSLGCPALISWRMKLKYYSGFVNRTRDRYDPSIPILPGCFRFEKRIELNAMAGTMTPIELTQKAKELLKGCPLSPPVVLKMKLRHGDIMGMHGVDLQKYYEHEVIPTPGDLRFALTCRHIKPDMVPDDLRSNGDIDLDEAHPYDGDMDLYEDFKKEQVATRGKAGRR</sequence>
<feature type="compositionally biased region" description="Basic residues" evidence="1">
    <location>
        <begin position="136"/>
        <end position="149"/>
    </location>
</feature>
<reference evidence="3" key="1">
    <citation type="submission" date="2023-03" db="EMBL/GenBank/DDBJ databases">
        <title>Complete genome of Cladonia borealis.</title>
        <authorList>
            <person name="Park H."/>
        </authorList>
    </citation>
    <scope>NUCLEOTIDE SEQUENCE</scope>
    <source>
        <strain evidence="3">ANT050790</strain>
    </source>
</reference>
<evidence type="ECO:0000313" key="3">
    <source>
        <dbReference type="EMBL" id="KAK0513427.1"/>
    </source>
</evidence>
<protein>
    <recommendedName>
        <fullName evidence="2">Alpha-ketoglutarate-dependent dioxygenase AlkB-like domain-containing protein</fullName>
    </recommendedName>
</protein>
<dbReference type="InterPro" id="IPR027450">
    <property type="entry name" value="AlkB-like"/>
</dbReference>
<feature type="compositionally biased region" description="Basic and acidic residues" evidence="1">
    <location>
        <begin position="72"/>
        <end position="81"/>
    </location>
</feature>
<dbReference type="GO" id="GO:0035516">
    <property type="term" value="F:broad specificity oxidative DNA demethylase activity"/>
    <property type="evidence" value="ECO:0007669"/>
    <property type="project" value="TreeGrafter"/>
</dbReference>
<dbReference type="PANTHER" id="PTHR31573:SF4">
    <property type="entry name" value="FE2OG DIOXYGENASE DOMAIN-CONTAINING PROTEIN"/>
    <property type="match status" value="1"/>
</dbReference>
<name>A0AA39R1Y4_9LECA</name>
<evidence type="ECO:0000259" key="2">
    <source>
        <dbReference type="Pfam" id="PF13532"/>
    </source>
</evidence>